<dbReference type="EMBL" id="ULCI01000015">
    <property type="protein sequence ID" value="SYR44057.1"/>
    <property type="molecule type" value="Genomic_DNA"/>
</dbReference>
<evidence type="ECO:0000313" key="4">
    <source>
        <dbReference type="Proteomes" id="UP000259975"/>
    </source>
</evidence>
<evidence type="ECO:0000313" key="3">
    <source>
        <dbReference type="Proteomes" id="UP000258253"/>
    </source>
</evidence>
<gene>
    <name evidence="1" type="ORF">SAMEA3499901_03267</name>
    <name evidence="2" type="ORF">SAMEA3538828_03600</name>
</gene>
<dbReference type="InterPro" id="IPR008727">
    <property type="entry name" value="PAAR_motif"/>
</dbReference>
<comment type="caution">
    <text evidence="1">The sequence shown here is derived from an EMBL/GenBank/DDBJ whole genome shotgun (WGS) entry which is preliminary data.</text>
</comment>
<reference evidence="3 4" key="1">
    <citation type="submission" date="2018-08" db="EMBL/GenBank/DDBJ databases">
        <authorList>
            <consortium name="Pathogen Informatics"/>
        </authorList>
    </citation>
    <scope>NUCLEOTIDE SEQUENCE [LARGE SCALE GENOMIC DNA]</scope>
    <source>
        <strain evidence="1 4">EuSCAPE_AT029</strain>
        <strain evidence="2 3">EuSCAPE_HU047</strain>
    </source>
</reference>
<name>A0A658ZXB6_KLEPN</name>
<sequence>MAAKGFYLVQGDRTTCGGRITTGAEDHTLFDKPVAREQDSVTCGKHAGLYKIAGGIDNDTIHGRRMAGTLDSFSTCPCKARFIPSMMNDTYEKGGECITTLFSLNGLMASLQEPYKNLHPENKTERQCTHTDGAIKVAEYIISEIKANVRSDTAETIRYLIDVDFIIKRLTEWNKLPFYARLGPPPKSRFTCCNGYLVSDRENRFNLGS</sequence>
<dbReference type="AlphaFoldDB" id="A0A658ZXB6"/>
<proteinExistence type="predicted"/>
<dbReference type="KEGG" id="kpx:PMK1_03738"/>
<organism evidence="1 4">
    <name type="scientific">Klebsiella pneumoniae</name>
    <dbReference type="NCBI Taxonomy" id="573"/>
    <lineage>
        <taxon>Bacteria</taxon>
        <taxon>Pseudomonadati</taxon>
        <taxon>Pseudomonadota</taxon>
        <taxon>Gammaproteobacteria</taxon>
        <taxon>Enterobacterales</taxon>
        <taxon>Enterobacteriaceae</taxon>
        <taxon>Klebsiella/Raoultella group</taxon>
        <taxon>Klebsiella</taxon>
        <taxon>Klebsiella pneumoniae complex</taxon>
    </lineage>
</organism>
<dbReference type="Proteomes" id="UP000258253">
    <property type="component" value="Unassembled WGS sequence"/>
</dbReference>
<dbReference type="CDD" id="cd14744">
    <property type="entry name" value="PAAR_CT_2"/>
    <property type="match status" value="1"/>
</dbReference>
<dbReference type="Pfam" id="PF05488">
    <property type="entry name" value="PAAR_motif"/>
    <property type="match status" value="1"/>
</dbReference>
<protein>
    <submittedName>
        <fullName evidence="1">Pyocin large subunit</fullName>
    </submittedName>
</protein>
<dbReference type="Proteomes" id="UP000259975">
    <property type="component" value="Unassembled WGS sequence"/>
</dbReference>
<dbReference type="EMBL" id="UKGE01000013">
    <property type="protein sequence ID" value="SXN32233.1"/>
    <property type="molecule type" value="Genomic_DNA"/>
</dbReference>
<evidence type="ECO:0000313" key="1">
    <source>
        <dbReference type="EMBL" id="SXN32233.1"/>
    </source>
</evidence>
<evidence type="ECO:0000313" key="2">
    <source>
        <dbReference type="EMBL" id="SYR44057.1"/>
    </source>
</evidence>
<accession>A0A658ZXB6</accession>